<evidence type="ECO:0000313" key="3">
    <source>
        <dbReference type="Proteomes" id="UP000177622"/>
    </source>
</evidence>
<proteinExistence type="predicted"/>
<dbReference type="GeneID" id="34571268"/>
<feature type="coiled-coil region" evidence="1">
    <location>
        <begin position="12"/>
        <end position="39"/>
    </location>
</feature>
<name>A0A1F5LZQ6_PENAI</name>
<keyword evidence="3" id="KW-1185">Reference proteome</keyword>
<comment type="caution">
    <text evidence="2">The sequence shown here is derived from an EMBL/GenBank/DDBJ whole genome shotgun (WGS) entry which is preliminary data.</text>
</comment>
<accession>A0A1F5LZQ6</accession>
<dbReference type="OrthoDB" id="10440581at2759"/>
<organism evidence="2 3">
    <name type="scientific">Penicillium arizonense</name>
    <dbReference type="NCBI Taxonomy" id="1835702"/>
    <lineage>
        <taxon>Eukaryota</taxon>
        <taxon>Fungi</taxon>
        <taxon>Dikarya</taxon>
        <taxon>Ascomycota</taxon>
        <taxon>Pezizomycotina</taxon>
        <taxon>Eurotiomycetes</taxon>
        <taxon>Eurotiomycetidae</taxon>
        <taxon>Eurotiales</taxon>
        <taxon>Aspergillaceae</taxon>
        <taxon>Penicillium</taxon>
    </lineage>
</organism>
<dbReference type="Proteomes" id="UP000177622">
    <property type="component" value="Unassembled WGS sequence"/>
</dbReference>
<evidence type="ECO:0000313" key="2">
    <source>
        <dbReference type="EMBL" id="OGE58550.1"/>
    </source>
</evidence>
<evidence type="ECO:0000256" key="1">
    <source>
        <dbReference type="SAM" id="Coils"/>
    </source>
</evidence>
<reference evidence="2 3" key="1">
    <citation type="journal article" date="2016" name="Sci. Rep.">
        <title>Penicillium arizonense, a new, genome sequenced fungal species, reveals a high chemical diversity in secreted metabolites.</title>
        <authorList>
            <person name="Grijseels S."/>
            <person name="Nielsen J.C."/>
            <person name="Randelovic M."/>
            <person name="Nielsen J."/>
            <person name="Nielsen K.F."/>
            <person name="Workman M."/>
            <person name="Frisvad J.C."/>
        </authorList>
    </citation>
    <scope>NUCLEOTIDE SEQUENCE [LARGE SCALE GENOMIC DNA]</scope>
    <source>
        <strain evidence="2 3">CBS 141311</strain>
    </source>
</reference>
<keyword evidence="1" id="KW-0175">Coiled coil</keyword>
<sequence>MEQNLFSSNVLLSQFKEQNEKMNSQLDSQAKQISSLTDQNAKLASKLEEQTKWTNALKQQGKLKQALHESCVLMIDGFEYEQELIGDVTTSENSIHLFEASHNNVINKVGNMEAWISGVLEPLMLQDEDDSLQFTLEEAEILPLASNRPRTVRSFASKFDK</sequence>
<protein>
    <submittedName>
        <fullName evidence="2">Uncharacterized protein</fullName>
    </submittedName>
</protein>
<dbReference type="AlphaFoldDB" id="A0A1F5LZQ6"/>
<dbReference type="RefSeq" id="XP_022493972.1">
    <property type="nucleotide sequence ID" value="XM_022626534.1"/>
</dbReference>
<gene>
    <name evidence="2" type="ORF">PENARI_c001G05188</name>
</gene>
<dbReference type="EMBL" id="LXJU01000001">
    <property type="protein sequence ID" value="OGE58550.1"/>
    <property type="molecule type" value="Genomic_DNA"/>
</dbReference>